<evidence type="ECO:0000313" key="3">
    <source>
        <dbReference type="Proteomes" id="UP001432146"/>
    </source>
</evidence>
<feature type="region of interest" description="Disordered" evidence="1">
    <location>
        <begin position="19"/>
        <end position="80"/>
    </location>
</feature>
<feature type="compositionally biased region" description="Basic and acidic residues" evidence="1">
    <location>
        <begin position="41"/>
        <end position="80"/>
    </location>
</feature>
<feature type="compositionally biased region" description="Basic and acidic residues" evidence="1">
    <location>
        <begin position="19"/>
        <end position="33"/>
    </location>
</feature>
<gene>
    <name evidence="2" type="ORF">QLX08_002907</name>
</gene>
<accession>A0AAW1AC05</accession>
<dbReference type="AlphaFoldDB" id="A0AAW1AC05"/>
<proteinExistence type="predicted"/>
<evidence type="ECO:0000256" key="1">
    <source>
        <dbReference type="SAM" id="MobiDB-lite"/>
    </source>
</evidence>
<organism evidence="2 3">
    <name type="scientific">Tetragonisca angustula</name>
    <dbReference type="NCBI Taxonomy" id="166442"/>
    <lineage>
        <taxon>Eukaryota</taxon>
        <taxon>Metazoa</taxon>
        <taxon>Ecdysozoa</taxon>
        <taxon>Arthropoda</taxon>
        <taxon>Hexapoda</taxon>
        <taxon>Insecta</taxon>
        <taxon>Pterygota</taxon>
        <taxon>Neoptera</taxon>
        <taxon>Endopterygota</taxon>
        <taxon>Hymenoptera</taxon>
        <taxon>Apocrita</taxon>
        <taxon>Aculeata</taxon>
        <taxon>Apoidea</taxon>
        <taxon>Anthophila</taxon>
        <taxon>Apidae</taxon>
        <taxon>Tetragonisca</taxon>
    </lineage>
</organism>
<keyword evidence="3" id="KW-1185">Reference proteome</keyword>
<dbReference type="Proteomes" id="UP001432146">
    <property type="component" value="Unassembled WGS sequence"/>
</dbReference>
<reference evidence="2 3" key="1">
    <citation type="submission" date="2024-05" db="EMBL/GenBank/DDBJ databases">
        <title>The nuclear and mitochondrial genome assemblies of Tetragonisca angustula (Apidae: Meliponini), a tiny yet remarkable pollinator in the Neotropics.</title>
        <authorList>
            <person name="Ferrari R."/>
            <person name="Ricardo P.C."/>
            <person name="Dias F.C."/>
            <person name="Araujo N.S."/>
            <person name="Soares D.O."/>
            <person name="Zhou Q.-S."/>
            <person name="Zhu C.-D."/>
            <person name="Coutinho L."/>
            <person name="Airas M.C."/>
            <person name="Batista T.M."/>
        </authorList>
    </citation>
    <scope>NUCLEOTIDE SEQUENCE [LARGE SCALE GENOMIC DNA]</scope>
    <source>
        <strain evidence="2">ASF017062</strain>
        <tissue evidence="2">Abdomen</tissue>
    </source>
</reference>
<evidence type="ECO:0000313" key="2">
    <source>
        <dbReference type="EMBL" id="KAK9306388.1"/>
    </source>
</evidence>
<comment type="caution">
    <text evidence="2">The sequence shown here is derived from an EMBL/GenBank/DDBJ whole genome shotgun (WGS) entry which is preliminary data.</text>
</comment>
<dbReference type="EMBL" id="JAWNGG020000041">
    <property type="protein sequence ID" value="KAK9306388.1"/>
    <property type="molecule type" value="Genomic_DNA"/>
</dbReference>
<sequence>MEKPLRRLAERIIERMERRWHGTGDERGRRGRVEYGGNRSTGKEAEKEKDGWRRQYTEQGLEKLRRQDEKKARGAGKSVERRRVPDAWRRAIIVSLYKKGKHNSQLQRYILVKYGV</sequence>
<protein>
    <submittedName>
        <fullName evidence="2">Uncharacterized protein</fullName>
    </submittedName>
</protein>
<name>A0AAW1AC05_9HYME</name>